<dbReference type="Proteomes" id="UP001596060">
    <property type="component" value="Unassembled WGS sequence"/>
</dbReference>
<name>A0ABW0NWQ3_9HYPH</name>
<gene>
    <name evidence="9" type="primary">flgB</name>
    <name evidence="9" type="ORF">ACFPN9_06495</name>
</gene>
<protein>
    <recommendedName>
        <fullName evidence="3 7">Flagellar basal body rod protein FlgB</fullName>
    </recommendedName>
</protein>
<keyword evidence="10" id="KW-1185">Reference proteome</keyword>
<dbReference type="Pfam" id="PF00460">
    <property type="entry name" value="Flg_bb_rod"/>
    <property type="match status" value="1"/>
</dbReference>
<dbReference type="PIRSF" id="PIRSF002889">
    <property type="entry name" value="Rod_FlgB"/>
    <property type="match status" value="1"/>
</dbReference>
<dbReference type="EMBL" id="JBHSLU010000010">
    <property type="protein sequence ID" value="MFC5504905.1"/>
    <property type="molecule type" value="Genomic_DNA"/>
</dbReference>
<keyword evidence="9" id="KW-0282">Flagellum</keyword>
<keyword evidence="9" id="KW-0966">Cell projection</keyword>
<comment type="function">
    <text evidence="5 7">Structural component of flagellum, the bacterial motility apparatus. Part of the rod structure of flagellar basal body.</text>
</comment>
<evidence type="ECO:0000256" key="7">
    <source>
        <dbReference type="PIRNR" id="PIRNR002889"/>
    </source>
</evidence>
<comment type="similarity">
    <text evidence="2 7">Belongs to the flagella basal body rod proteins family.</text>
</comment>
<proteinExistence type="inferred from homology"/>
<feature type="domain" description="Flagellar basal body rod protein N-terminal" evidence="8">
    <location>
        <begin position="22"/>
        <end position="43"/>
    </location>
</feature>
<evidence type="ECO:0000256" key="1">
    <source>
        <dbReference type="ARBA" id="ARBA00004117"/>
    </source>
</evidence>
<dbReference type="InterPro" id="IPR019776">
    <property type="entry name" value="Flagellar_basal_body_rod_CS"/>
</dbReference>
<evidence type="ECO:0000256" key="5">
    <source>
        <dbReference type="ARBA" id="ARBA00024934"/>
    </source>
</evidence>
<comment type="caution">
    <text evidence="9">The sequence shown here is derived from an EMBL/GenBank/DDBJ whole genome shotgun (WGS) entry which is preliminary data.</text>
</comment>
<evidence type="ECO:0000256" key="6">
    <source>
        <dbReference type="ARBA" id="ARBA00026072"/>
    </source>
</evidence>
<comment type="subunit">
    <text evidence="6">The basal body constitutes a major portion of the flagellar organelle and consists of a number of rings mounted on a central rod. In Gram-negative bacteria, at least four rings, L, P, S and M are present, whereas Gram-positive bacteria lack the L and P rings. The rod consists of about 26 subunits of FlgG in the distal portion, and FlgB, FlgC and FlgF build up the proximal portion of the rod with about 6 subunits each. Rod assembly occurs by export via the flagellum-specific pathway of its constituent proteins and by their incorporation into the rod structure in the probable order of FlgB, FlgC, FlgF and FlgG. Another protein, FliE, also assembles onto the stable rod structure.</text>
</comment>
<accession>A0ABW0NWQ3</accession>
<organism evidence="9 10">
    <name type="scientific">Bosea massiliensis</name>
    <dbReference type="NCBI Taxonomy" id="151419"/>
    <lineage>
        <taxon>Bacteria</taxon>
        <taxon>Pseudomonadati</taxon>
        <taxon>Pseudomonadota</taxon>
        <taxon>Alphaproteobacteria</taxon>
        <taxon>Hyphomicrobiales</taxon>
        <taxon>Boseaceae</taxon>
        <taxon>Bosea</taxon>
    </lineage>
</organism>
<evidence type="ECO:0000256" key="3">
    <source>
        <dbReference type="ARBA" id="ARBA00014376"/>
    </source>
</evidence>
<dbReference type="RefSeq" id="WP_066718696.1">
    <property type="nucleotide sequence ID" value="NZ_JBHSLU010000010.1"/>
</dbReference>
<evidence type="ECO:0000256" key="4">
    <source>
        <dbReference type="ARBA" id="ARBA00023143"/>
    </source>
</evidence>
<keyword evidence="4 7" id="KW-0975">Bacterial flagellum</keyword>
<dbReference type="InterPro" id="IPR001444">
    <property type="entry name" value="Flag_bb_rod_N"/>
</dbReference>
<dbReference type="NCBIfam" id="NF004654">
    <property type="entry name" value="PRK06004.1"/>
    <property type="match status" value="1"/>
</dbReference>
<evidence type="ECO:0000313" key="9">
    <source>
        <dbReference type="EMBL" id="MFC5504905.1"/>
    </source>
</evidence>
<evidence type="ECO:0000313" key="10">
    <source>
        <dbReference type="Proteomes" id="UP001596060"/>
    </source>
</evidence>
<keyword evidence="9" id="KW-0969">Cilium</keyword>
<dbReference type="InterPro" id="IPR006300">
    <property type="entry name" value="FlgB"/>
</dbReference>
<reference evidence="10" key="1">
    <citation type="journal article" date="2019" name="Int. J. Syst. Evol. Microbiol.">
        <title>The Global Catalogue of Microorganisms (GCM) 10K type strain sequencing project: providing services to taxonomists for standard genome sequencing and annotation.</title>
        <authorList>
            <consortium name="The Broad Institute Genomics Platform"/>
            <consortium name="The Broad Institute Genome Sequencing Center for Infectious Disease"/>
            <person name="Wu L."/>
            <person name="Ma J."/>
        </authorList>
    </citation>
    <scope>NUCLEOTIDE SEQUENCE [LARGE SCALE GENOMIC DNA]</scope>
    <source>
        <strain evidence="10">CCUG 43117</strain>
    </source>
</reference>
<sequence>MANSALGTGGNLMQALKTRMHFHQSRQKVLAENVANADSPGFRPMDVKAPAGRTGAGGVGDVSLARTSAGHMGIGGRSDGFDSARARRFETTPSGNAVNLEDEMMKVAQNQSDYQLAASLYSKGLGLMKIAIGKGR</sequence>
<dbReference type="PROSITE" id="PS00588">
    <property type="entry name" value="FLAGELLA_BB_ROD"/>
    <property type="match status" value="1"/>
</dbReference>
<evidence type="ECO:0000256" key="2">
    <source>
        <dbReference type="ARBA" id="ARBA00009677"/>
    </source>
</evidence>
<evidence type="ECO:0000259" key="8">
    <source>
        <dbReference type="Pfam" id="PF00460"/>
    </source>
</evidence>
<comment type="subcellular location">
    <subcellularLocation>
        <location evidence="1 7">Bacterial flagellum basal body</location>
    </subcellularLocation>
</comment>